<keyword evidence="2" id="KW-0732">Signal</keyword>
<feature type="signal peptide" evidence="2">
    <location>
        <begin position="1"/>
        <end position="24"/>
    </location>
</feature>
<evidence type="ECO:0000256" key="1">
    <source>
        <dbReference type="SAM" id="MobiDB-lite"/>
    </source>
</evidence>
<proteinExistence type="predicted"/>
<dbReference type="PROSITE" id="PS51257">
    <property type="entry name" value="PROKAR_LIPOPROTEIN"/>
    <property type="match status" value="1"/>
</dbReference>
<feature type="chain" id="PRO_5039175151" description="Secreted protein" evidence="2">
    <location>
        <begin position="25"/>
        <end position="67"/>
    </location>
</feature>
<feature type="region of interest" description="Disordered" evidence="1">
    <location>
        <begin position="48"/>
        <end position="67"/>
    </location>
</feature>
<gene>
    <name evidence="3" type="ORF">DPMN_169955</name>
</gene>
<reference evidence="3" key="1">
    <citation type="journal article" date="2019" name="bioRxiv">
        <title>The Genome of the Zebra Mussel, Dreissena polymorpha: A Resource for Invasive Species Research.</title>
        <authorList>
            <person name="McCartney M.A."/>
            <person name="Auch B."/>
            <person name="Kono T."/>
            <person name="Mallez S."/>
            <person name="Zhang Y."/>
            <person name="Obille A."/>
            <person name="Becker A."/>
            <person name="Abrahante J.E."/>
            <person name="Garbe J."/>
            <person name="Badalamenti J.P."/>
            <person name="Herman A."/>
            <person name="Mangelson H."/>
            <person name="Liachko I."/>
            <person name="Sullivan S."/>
            <person name="Sone E.D."/>
            <person name="Koren S."/>
            <person name="Silverstein K.A.T."/>
            <person name="Beckman K.B."/>
            <person name="Gohl D.M."/>
        </authorList>
    </citation>
    <scope>NUCLEOTIDE SEQUENCE</scope>
    <source>
        <strain evidence="3">Duluth1</strain>
        <tissue evidence="3">Whole animal</tissue>
    </source>
</reference>
<evidence type="ECO:0000313" key="3">
    <source>
        <dbReference type="EMBL" id="KAH3768738.1"/>
    </source>
</evidence>
<dbReference type="EMBL" id="JAIWYP010000009">
    <property type="protein sequence ID" value="KAH3768738.1"/>
    <property type="molecule type" value="Genomic_DNA"/>
</dbReference>
<accession>A0A9D4IE52</accession>
<evidence type="ECO:0000313" key="4">
    <source>
        <dbReference type="Proteomes" id="UP000828390"/>
    </source>
</evidence>
<evidence type="ECO:0008006" key="5">
    <source>
        <dbReference type="Google" id="ProtNLM"/>
    </source>
</evidence>
<protein>
    <recommendedName>
        <fullName evidence="5">Secreted protein</fullName>
    </recommendedName>
</protein>
<organism evidence="3 4">
    <name type="scientific">Dreissena polymorpha</name>
    <name type="common">Zebra mussel</name>
    <name type="synonym">Mytilus polymorpha</name>
    <dbReference type="NCBI Taxonomy" id="45954"/>
    <lineage>
        <taxon>Eukaryota</taxon>
        <taxon>Metazoa</taxon>
        <taxon>Spiralia</taxon>
        <taxon>Lophotrochozoa</taxon>
        <taxon>Mollusca</taxon>
        <taxon>Bivalvia</taxon>
        <taxon>Autobranchia</taxon>
        <taxon>Heteroconchia</taxon>
        <taxon>Euheterodonta</taxon>
        <taxon>Imparidentia</taxon>
        <taxon>Neoheterodontei</taxon>
        <taxon>Myida</taxon>
        <taxon>Dreissenoidea</taxon>
        <taxon>Dreissenidae</taxon>
        <taxon>Dreissena</taxon>
    </lineage>
</organism>
<name>A0A9D4IE52_DREPO</name>
<sequence>MKHRCARPFLMIGTFLSCVPLNQAMRQYPKMFLVCGPKPGCLLRSGTNSRGLFSRQPVSSLPLDSQM</sequence>
<dbReference type="Proteomes" id="UP000828390">
    <property type="component" value="Unassembled WGS sequence"/>
</dbReference>
<dbReference type="AlphaFoldDB" id="A0A9D4IE52"/>
<evidence type="ECO:0000256" key="2">
    <source>
        <dbReference type="SAM" id="SignalP"/>
    </source>
</evidence>
<comment type="caution">
    <text evidence="3">The sequence shown here is derived from an EMBL/GenBank/DDBJ whole genome shotgun (WGS) entry which is preliminary data.</text>
</comment>
<reference evidence="3" key="2">
    <citation type="submission" date="2020-11" db="EMBL/GenBank/DDBJ databases">
        <authorList>
            <person name="McCartney M.A."/>
            <person name="Auch B."/>
            <person name="Kono T."/>
            <person name="Mallez S."/>
            <person name="Becker A."/>
            <person name="Gohl D.M."/>
            <person name="Silverstein K.A.T."/>
            <person name="Koren S."/>
            <person name="Bechman K.B."/>
            <person name="Herman A."/>
            <person name="Abrahante J.E."/>
            <person name="Garbe J."/>
        </authorList>
    </citation>
    <scope>NUCLEOTIDE SEQUENCE</scope>
    <source>
        <strain evidence="3">Duluth1</strain>
        <tissue evidence="3">Whole animal</tissue>
    </source>
</reference>
<keyword evidence="4" id="KW-1185">Reference proteome</keyword>